<evidence type="ECO:0000256" key="2">
    <source>
        <dbReference type="ARBA" id="ARBA00022525"/>
    </source>
</evidence>
<gene>
    <name evidence="8" type="ordered locus">Slin_1493</name>
</gene>
<dbReference type="InterPro" id="IPR043595">
    <property type="entry name" value="FaeB/C/D"/>
</dbReference>
<dbReference type="GO" id="GO:0030600">
    <property type="term" value="F:feruloyl esterase activity"/>
    <property type="evidence" value="ECO:0007669"/>
    <property type="project" value="InterPro"/>
</dbReference>
<evidence type="ECO:0000313" key="9">
    <source>
        <dbReference type="Proteomes" id="UP000002028"/>
    </source>
</evidence>
<keyword evidence="2" id="KW-0964">Secreted</keyword>
<keyword evidence="3" id="KW-0858">Xylan degradation</keyword>
<dbReference type="RefSeq" id="WP_012926094.1">
    <property type="nucleotide sequence ID" value="NC_013730.1"/>
</dbReference>
<keyword evidence="7" id="KW-0624">Polysaccharide degradation</keyword>
<dbReference type="InterPro" id="IPR029058">
    <property type="entry name" value="AB_hydrolase_fold"/>
</dbReference>
<dbReference type="GO" id="GO:0005576">
    <property type="term" value="C:extracellular region"/>
    <property type="evidence" value="ECO:0007669"/>
    <property type="project" value="UniProtKB-SubCell"/>
</dbReference>
<evidence type="ECO:0000256" key="1">
    <source>
        <dbReference type="ARBA" id="ARBA00004613"/>
    </source>
</evidence>
<dbReference type="EMBL" id="CP001769">
    <property type="protein sequence ID" value="ADB37543.1"/>
    <property type="molecule type" value="Genomic_DNA"/>
</dbReference>
<evidence type="ECO:0000256" key="6">
    <source>
        <dbReference type="ARBA" id="ARBA00023277"/>
    </source>
</evidence>
<evidence type="ECO:0000256" key="3">
    <source>
        <dbReference type="ARBA" id="ARBA00022651"/>
    </source>
</evidence>
<keyword evidence="9" id="KW-1185">Reference proteome</keyword>
<dbReference type="AlphaFoldDB" id="D2QNT7"/>
<evidence type="ECO:0000256" key="4">
    <source>
        <dbReference type="ARBA" id="ARBA00022729"/>
    </source>
</evidence>
<dbReference type="GO" id="GO:0045493">
    <property type="term" value="P:xylan catabolic process"/>
    <property type="evidence" value="ECO:0007669"/>
    <property type="project" value="UniProtKB-KW"/>
</dbReference>
<accession>D2QNT7</accession>
<dbReference type="PANTHER" id="PTHR38050:SF2">
    <property type="entry name" value="FERULOYL ESTERASE C-RELATED"/>
    <property type="match status" value="1"/>
</dbReference>
<dbReference type="Proteomes" id="UP000002028">
    <property type="component" value="Chromosome"/>
</dbReference>
<keyword evidence="6" id="KW-0119">Carbohydrate metabolism</keyword>
<sequence length="317" mass="34528">MTSLILVALAFGLNLSTREATPVQERPPLFISALASTRDTLWHQGQTRIYWVHIPPAYAKTDTSLPLVVALHGGGGSGQQFEAQSKLSEKADKEGFIVVYPDGLQNPGVLKLRTWNAGNCCGQIASVKQTDDVGFIRKLIDKLTTTYRIDPKRVYATGHSNGAMLCYRLACEFPDKLAAIAANAGTMQLKTTCQPSRVLSILHIHSRQDNNVPYTGGIGSRSLNKQWNAPVDSTLAVFAKLAGCTPEKPTTKTAGLYTSYTWTGCRDDVAIQYYLTTDGGHAWPGGQKGARFIGDAPSEAFSNNDVIWDFFKSRSLP</sequence>
<protein>
    <submittedName>
        <fullName evidence="8">Phospholipase/Carboxylesterase</fullName>
    </submittedName>
</protein>
<dbReference type="SUPFAM" id="SSF53474">
    <property type="entry name" value="alpha/beta-Hydrolases"/>
    <property type="match status" value="1"/>
</dbReference>
<dbReference type="eggNOG" id="COG3509">
    <property type="taxonomic scope" value="Bacteria"/>
</dbReference>
<keyword evidence="5" id="KW-0378">Hydrolase</keyword>
<name>D2QNT7_SPILD</name>
<evidence type="ECO:0000313" key="8">
    <source>
        <dbReference type="EMBL" id="ADB37543.1"/>
    </source>
</evidence>
<evidence type="ECO:0000256" key="5">
    <source>
        <dbReference type="ARBA" id="ARBA00022801"/>
    </source>
</evidence>
<dbReference type="KEGG" id="sli:Slin_1493"/>
<dbReference type="InterPro" id="IPR010126">
    <property type="entry name" value="Esterase_phb"/>
</dbReference>
<dbReference type="Gene3D" id="3.40.50.1820">
    <property type="entry name" value="alpha/beta hydrolase"/>
    <property type="match status" value="1"/>
</dbReference>
<organism evidence="8 9">
    <name type="scientific">Spirosoma linguale (strain ATCC 33905 / DSM 74 / LMG 10896 / Claus 1)</name>
    <dbReference type="NCBI Taxonomy" id="504472"/>
    <lineage>
        <taxon>Bacteria</taxon>
        <taxon>Pseudomonadati</taxon>
        <taxon>Bacteroidota</taxon>
        <taxon>Cytophagia</taxon>
        <taxon>Cytophagales</taxon>
        <taxon>Cytophagaceae</taxon>
        <taxon>Spirosoma</taxon>
    </lineage>
</organism>
<proteinExistence type="predicted"/>
<comment type="subcellular location">
    <subcellularLocation>
        <location evidence="1">Secreted</location>
    </subcellularLocation>
</comment>
<reference evidence="8 9" key="1">
    <citation type="journal article" date="2010" name="Stand. Genomic Sci.">
        <title>Complete genome sequence of Spirosoma linguale type strain (1).</title>
        <authorList>
            <person name="Lail K."/>
            <person name="Sikorski J."/>
            <person name="Saunders E."/>
            <person name="Lapidus A."/>
            <person name="Glavina Del Rio T."/>
            <person name="Copeland A."/>
            <person name="Tice H."/>
            <person name="Cheng J.-F."/>
            <person name="Lucas S."/>
            <person name="Nolan M."/>
            <person name="Bruce D."/>
            <person name="Goodwin L."/>
            <person name="Pitluck S."/>
            <person name="Ivanova N."/>
            <person name="Mavromatis K."/>
            <person name="Ovchinnikova G."/>
            <person name="Pati A."/>
            <person name="Chen A."/>
            <person name="Palaniappan K."/>
            <person name="Land M."/>
            <person name="Hauser L."/>
            <person name="Chang Y.-J."/>
            <person name="Jeffries C.D."/>
            <person name="Chain P."/>
            <person name="Brettin T."/>
            <person name="Detter J.C."/>
            <person name="Schuetze A."/>
            <person name="Rohde M."/>
            <person name="Tindall B.J."/>
            <person name="Goeker M."/>
            <person name="Bristow J."/>
            <person name="Eisen J.A."/>
            <person name="Markowitz V."/>
            <person name="Hugenholtz P."/>
            <person name="Kyrpides N.C."/>
            <person name="Klenk H.-P."/>
            <person name="Chen F."/>
        </authorList>
    </citation>
    <scope>NUCLEOTIDE SEQUENCE [LARGE SCALE GENOMIC DNA]</scope>
    <source>
        <strain evidence="9">ATCC 33905 / DSM 74 / LMG 10896 / Claus 1</strain>
    </source>
</reference>
<dbReference type="PANTHER" id="PTHR38050">
    <property type="match status" value="1"/>
</dbReference>
<dbReference type="HOGENOM" id="CLU_027551_4_0_10"/>
<dbReference type="Pfam" id="PF10503">
    <property type="entry name" value="Esterase_PHB"/>
    <property type="match status" value="1"/>
</dbReference>
<keyword evidence="4" id="KW-0732">Signal</keyword>
<evidence type="ECO:0000256" key="7">
    <source>
        <dbReference type="ARBA" id="ARBA00023326"/>
    </source>
</evidence>